<dbReference type="InterPro" id="IPR051198">
    <property type="entry name" value="BchE-like"/>
</dbReference>
<evidence type="ECO:0000256" key="2">
    <source>
        <dbReference type="ARBA" id="ARBA00022485"/>
    </source>
</evidence>
<keyword evidence="8" id="KW-0411">Iron-sulfur</keyword>
<dbReference type="AlphaFoldDB" id="B3QZ62"/>
<dbReference type="PANTHER" id="PTHR43409">
    <property type="entry name" value="ANAEROBIC MAGNESIUM-PROTOPORPHYRIN IX MONOMETHYL ESTER CYCLASE-RELATED"/>
    <property type="match status" value="1"/>
</dbReference>
<feature type="domain" description="Radical SAM core" evidence="10">
    <location>
        <begin position="212"/>
        <end position="444"/>
    </location>
</feature>
<dbReference type="Gene3D" id="3.80.30.20">
    <property type="entry name" value="tm_1862 like domain"/>
    <property type="match status" value="1"/>
</dbReference>
<dbReference type="InterPro" id="IPR023404">
    <property type="entry name" value="rSAM_horseshoe"/>
</dbReference>
<dbReference type="PROSITE" id="PS01278">
    <property type="entry name" value="MTTASE_RADICAL"/>
    <property type="match status" value="1"/>
</dbReference>
<evidence type="ECO:0000313" key="11">
    <source>
        <dbReference type="EMBL" id="ACF13755.1"/>
    </source>
</evidence>
<gene>
    <name evidence="11" type="ordered locus">Ctha_1292</name>
</gene>
<evidence type="ECO:0000256" key="7">
    <source>
        <dbReference type="ARBA" id="ARBA00023004"/>
    </source>
</evidence>
<dbReference type="SFLD" id="SFLDF00307">
    <property type="entry name" value="bacteriochlorophyll_C8_methylt"/>
    <property type="match status" value="1"/>
</dbReference>
<dbReference type="SMART" id="SM00729">
    <property type="entry name" value="Elp3"/>
    <property type="match status" value="1"/>
</dbReference>
<dbReference type="SUPFAM" id="SSF102114">
    <property type="entry name" value="Radical SAM enzymes"/>
    <property type="match status" value="1"/>
</dbReference>
<dbReference type="KEGG" id="cts:Ctha_1292"/>
<dbReference type="CDD" id="cd02068">
    <property type="entry name" value="radical_SAM_B12_BD"/>
    <property type="match status" value="1"/>
</dbReference>
<dbReference type="SFLD" id="SFLDS00029">
    <property type="entry name" value="Radical_SAM"/>
    <property type="match status" value="1"/>
</dbReference>
<dbReference type="EMBL" id="CP001100">
    <property type="protein sequence ID" value="ACF13755.1"/>
    <property type="molecule type" value="Genomic_DNA"/>
</dbReference>
<evidence type="ECO:0000256" key="4">
    <source>
        <dbReference type="ARBA" id="ARBA00022679"/>
    </source>
</evidence>
<dbReference type="Pfam" id="PF02310">
    <property type="entry name" value="B12-binding"/>
    <property type="match status" value="1"/>
</dbReference>
<dbReference type="GO" id="GO:0031419">
    <property type="term" value="F:cobalamin binding"/>
    <property type="evidence" value="ECO:0007669"/>
    <property type="project" value="InterPro"/>
</dbReference>
<dbReference type="Proteomes" id="UP000001208">
    <property type="component" value="Chromosome"/>
</dbReference>
<dbReference type="InterPro" id="IPR007197">
    <property type="entry name" value="rSAM"/>
</dbReference>
<accession>B3QZ62</accession>
<protein>
    <submittedName>
        <fullName evidence="11">Radical SAM domain protein</fullName>
    </submittedName>
</protein>
<organism evidence="11 12">
    <name type="scientific">Chloroherpeton thalassium (strain ATCC 35110 / GB-78)</name>
    <dbReference type="NCBI Taxonomy" id="517418"/>
    <lineage>
        <taxon>Bacteria</taxon>
        <taxon>Pseudomonadati</taxon>
        <taxon>Chlorobiota</taxon>
        <taxon>Chlorobiia</taxon>
        <taxon>Chlorobiales</taxon>
        <taxon>Chloroherpetonaceae</taxon>
        <taxon>Chloroherpeton</taxon>
    </lineage>
</organism>
<evidence type="ECO:0000256" key="1">
    <source>
        <dbReference type="ARBA" id="ARBA00001966"/>
    </source>
</evidence>
<evidence type="ECO:0000256" key="6">
    <source>
        <dbReference type="ARBA" id="ARBA00022723"/>
    </source>
</evidence>
<proteinExistence type="predicted"/>
<evidence type="ECO:0000256" key="8">
    <source>
        <dbReference type="ARBA" id="ARBA00023014"/>
    </source>
</evidence>
<keyword evidence="2" id="KW-0004">4Fe-4S</keyword>
<dbReference type="GO" id="GO:0046872">
    <property type="term" value="F:metal ion binding"/>
    <property type="evidence" value="ECO:0007669"/>
    <property type="project" value="UniProtKB-KW"/>
</dbReference>
<sequence length="527" mass="60591">MSKSNGSSLNGHSVESMYIETEENLSLAKTWSKDPDAYAHIYERLQPPESIRPLRILLIVPKGKKEDDSSQRALFLMAVGVLVSITPKQHHVEIADELFDDTLNYGGNYDLVGITTRTMNVNRAYEIADEFRKHGKKVVLGGVHVSFNYQEAKPHADCVVIGEAEHLWETLLQDVANGELKPFYNSRHFPPVLEAPTLDYQRIFNASKRGKVDTTKSIPIYLTRGCPHTCNFCVTPNFIGRLYRIQSAETVRQQIEDAKKAFFKHYGTNKKPWFMLTDENLGVNKKKLLEVLKVVKECNINYSTFISIHFLEDEETVRHLAESGCVMALVGFESVNQERLALYNKKGEVQKYSKIVEHCRKAGLNVQGNFLVNPELDDYHDMDATETFIKENHIMMPIYSLITPYPGTELYKEYKTKGLIVDEDWDKYTATNLVVRCTKFDPLEYQIKFTEHYLAFYSWKTIFKRVWNNPHKLINLVTSVMFRKNLQEQLEKIKAGKIRPVQSIQEAEAKNKIATSTTQKEGIKEEA</sequence>
<dbReference type="InterPro" id="IPR058240">
    <property type="entry name" value="rSAM_sf"/>
</dbReference>
<keyword evidence="3" id="KW-0489">Methyltransferase</keyword>
<keyword evidence="5" id="KW-0949">S-adenosyl-L-methionine</keyword>
<dbReference type="Pfam" id="PF04055">
    <property type="entry name" value="Radical_SAM"/>
    <property type="match status" value="1"/>
</dbReference>
<dbReference type="InterPro" id="IPR006638">
    <property type="entry name" value="Elp3/MiaA/NifB-like_rSAM"/>
</dbReference>
<dbReference type="GO" id="GO:0051539">
    <property type="term" value="F:4 iron, 4 sulfur cluster binding"/>
    <property type="evidence" value="ECO:0007669"/>
    <property type="project" value="UniProtKB-KW"/>
</dbReference>
<keyword evidence="12" id="KW-1185">Reference proteome</keyword>
<evidence type="ECO:0000256" key="5">
    <source>
        <dbReference type="ARBA" id="ARBA00022691"/>
    </source>
</evidence>
<dbReference type="InterPro" id="IPR006158">
    <property type="entry name" value="Cobalamin-bd"/>
</dbReference>
<dbReference type="STRING" id="517418.Ctha_1292"/>
<keyword evidence="4" id="KW-0808">Transferase</keyword>
<reference evidence="11 12" key="1">
    <citation type="submission" date="2008-06" db="EMBL/GenBank/DDBJ databases">
        <title>Complete sequence of Chloroherpeton thalassium ATCC 35110.</title>
        <authorList>
            <consortium name="US DOE Joint Genome Institute"/>
            <person name="Lucas S."/>
            <person name="Copeland A."/>
            <person name="Lapidus A."/>
            <person name="Glavina del Rio T."/>
            <person name="Dalin E."/>
            <person name="Tice H."/>
            <person name="Bruce D."/>
            <person name="Goodwin L."/>
            <person name="Pitluck S."/>
            <person name="Schmutz J."/>
            <person name="Larimer F."/>
            <person name="Land M."/>
            <person name="Hauser L."/>
            <person name="Kyrpides N."/>
            <person name="Mikhailova N."/>
            <person name="Liu Z."/>
            <person name="Li T."/>
            <person name="Zhao F."/>
            <person name="Overmann J."/>
            <person name="Bryant D.A."/>
            <person name="Richardson P."/>
        </authorList>
    </citation>
    <scope>NUCLEOTIDE SEQUENCE [LARGE SCALE GENOMIC DNA]</scope>
    <source>
        <strain evidence="12">ATCC 35110 / GB-78</strain>
    </source>
</reference>
<dbReference type="InterPro" id="IPR020612">
    <property type="entry name" value="Methylthiotransferase_CS"/>
</dbReference>
<dbReference type="PROSITE" id="PS51332">
    <property type="entry name" value="B12_BINDING"/>
    <property type="match status" value="1"/>
</dbReference>
<evidence type="ECO:0000259" key="9">
    <source>
        <dbReference type="PROSITE" id="PS51332"/>
    </source>
</evidence>
<feature type="domain" description="B12-binding" evidence="9">
    <location>
        <begin position="53"/>
        <end position="182"/>
    </location>
</feature>
<evidence type="ECO:0000259" key="10">
    <source>
        <dbReference type="PROSITE" id="PS51918"/>
    </source>
</evidence>
<name>B3QZ62_CHLT3</name>
<dbReference type="CDD" id="cd01335">
    <property type="entry name" value="Radical_SAM"/>
    <property type="match status" value="1"/>
</dbReference>
<dbReference type="RefSeq" id="WP_012499839.1">
    <property type="nucleotide sequence ID" value="NC_011026.1"/>
</dbReference>
<dbReference type="PROSITE" id="PS51918">
    <property type="entry name" value="RADICAL_SAM"/>
    <property type="match status" value="1"/>
</dbReference>
<dbReference type="InterPro" id="IPR034466">
    <property type="entry name" value="Methyltransferase_Class_B"/>
</dbReference>
<evidence type="ECO:0000256" key="3">
    <source>
        <dbReference type="ARBA" id="ARBA00022603"/>
    </source>
</evidence>
<dbReference type="InterPro" id="IPR034498">
    <property type="entry name" value="Bacteriochlorophyll_C8_MT"/>
</dbReference>
<dbReference type="eggNOG" id="COG1032">
    <property type="taxonomic scope" value="Bacteria"/>
</dbReference>
<dbReference type="SFLD" id="SFLDG01123">
    <property type="entry name" value="methyltransferase_(Class_B)"/>
    <property type="match status" value="1"/>
</dbReference>
<dbReference type="Gene3D" id="3.40.50.280">
    <property type="entry name" value="Cobalamin-binding domain"/>
    <property type="match status" value="1"/>
</dbReference>
<dbReference type="GO" id="GO:0003824">
    <property type="term" value="F:catalytic activity"/>
    <property type="evidence" value="ECO:0007669"/>
    <property type="project" value="InterPro"/>
</dbReference>
<dbReference type="SFLD" id="SFLDG01082">
    <property type="entry name" value="B12-binding_domain_containing"/>
    <property type="match status" value="1"/>
</dbReference>
<keyword evidence="7" id="KW-0408">Iron</keyword>
<dbReference type="HOGENOM" id="CLU_021572_5_1_10"/>
<evidence type="ECO:0000313" key="12">
    <source>
        <dbReference type="Proteomes" id="UP000001208"/>
    </source>
</evidence>
<dbReference type="PANTHER" id="PTHR43409:SF7">
    <property type="entry name" value="BLL1977 PROTEIN"/>
    <property type="match status" value="1"/>
</dbReference>
<comment type="cofactor">
    <cofactor evidence="1">
        <name>[4Fe-4S] cluster</name>
        <dbReference type="ChEBI" id="CHEBI:49883"/>
    </cofactor>
</comment>
<keyword evidence="6" id="KW-0479">Metal-binding</keyword>
<dbReference type="GO" id="GO:0005829">
    <property type="term" value="C:cytosol"/>
    <property type="evidence" value="ECO:0007669"/>
    <property type="project" value="TreeGrafter"/>
</dbReference>